<evidence type="ECO:0000313" key="2">
    <source>
        <dbReference type="EMBL" id="OZI81954.1"/>
    </source>
</evidence>
<protein>
    <submittedName>
        <fullName evidence="2">N-acetyltransferase</fullName>
    </submittedName>
</protein>
<evidence type="ECO:0000259" key="1">
    <source>
        <dbReference type="PROSITE" id="PS51186"/>
    </source>
</evidence>
<evidence type="ECO:0000313" key="3">
    <source>
        <dbReference type="Proteomes" id="UP000216524"/>
    </source>
</evidence>
<feature type="domain" description="N-acetyltransferase" evidence="1">
    <location>
        <begin position="12"/>
        <end position="181"/>
    </location>
</feature>
<dbReference type="RefSeq" id="WP_033462516.1">
    <property type="nucleotide sequence ID" value="NZ_NEVV01000001.1"/>
</dbReference>
<name>A0ABX4FIM0_9BORD</name>
<dbReference type="PROSITE" id="PS51186">
    <property type="entry name" value="GNAT"/>
    <property type="match status" value="1"/>
</dbReference>
<dbReference type="Gene3D" id="3.40.630.30">
    <property type="match status" value="1"/>
</dbReference>
<accession>A0ABX4FIM0</accession>
<dbReference type="InterPro" id="IPR051531">
    <property type="entry name" value="N-acetyltransferase"/>
</dbReference>
<dbReference type="EMBL" id="NEVV01000001">
    <property type="protein sequence ID" value="OZI81954.1"/>
    <property type="molecule type" value="Genomic_DNA"/>
</dbReference>
<dbReference type="Pfam" id="PF13302">
    <property type="entry name" value="Acetyltransf_3"/>
    <property type="match status" value="1"/>
</dbReference>
<dbReference type="InterPro" id="IPR016181">
    <property type="entry name" value="Acyl_CoA_acyltransferase"/>
</dbReference>
<reference evidence="2 3" key="1">
    <citation type="submission" date="2017-05" db="EMBL/GenBank/DDBJ databases">
        <title>Complete and WGS of Bordetella genogroups.</title>
        <authorList>
            <person name="Spilker T."/>
            <person name="Lipuma J."/>
        </authorList>
    </citation>
    <scope>NUCLEOTIDE SEQUENCE [LARGE SCALE GENOMIC DNA]</scope>
    <source>
        <strain evidence="2 3">AU3139</strain>
    </source>
</reference>
<proteinExistence type="predicted"/>
<keyword evidence="3" id="KW-1185">Reference proteome</keyword>
<dbReference type="InterPro" id="IPR000182">
    <property type="entry name" value="GNAT_dom"/>
</dbReference>
<organism evidence="2 3">
    <name type="scientific">Bordetella genomosp. 6</name>
    <dbReference type="NCBI Taxonomy" id="463024"/>
    <lineage>
        <taxon>Bacteria</taxon>
        <taxon>Pseudomonadati</taxon>
        <taxon>Pseudomonadota</taxon>
        <taxon>Betaproteobacteria</taxon>
        <taxon>Burkholderiales</taxon>
        <taxon>Alcaligenaceae</taxon>
        <taxon>Bordetella</taxon>
    </lineage>
</organism>
<comment type="caution">
    <text evidence="2">The sequence shown here is derived from an EMBL/GenBank/DDBJ whole genome shotgun (WGS) entry which is preliminary data.</text>
</comment>
<dbReference type="Proteomes" id="UP000216524">
    <property type="component" value="Unassembled WGS sequence"/>
</dbReference>
<dbReference type="PANTHER" id="PTHR43792">
    <property type="entry name" value="GNAT FAMILY, PUTATIVE (AFU_ORTHOLOGUE AFUA_3G00765)-RELATED-RELATED"/>
    <property type="match status" value="1"/>
</dbReference>
<dbReference type="PANTHER" id="PTHR43792:SF1">
    <property type="entry name" value="N-ACETYLTRANSFERASE DOMAIN-CONTAINING PROTEIN"/>
    <property type="match status" value="1"/>
</dbReference>
<sequence length="184" mass="19852">MKAAPALRTPRLLLRPWRDADLAPFAALNADPRVMAHFPQVLASAESDALAARIRAGFARHGFGLWAVEIPGQAAFIGFVGLSVPRFEAHFTPCVELAWRLAHAWWGQGYATEAAAAAVTHGFQAAGLDELVAFTAVHNLASRRVMARLGMTHAAADDFDHPLLPAGHALRRHVLYRLARPAAA</sequence>
<dbReference type="SUPFAM" id="SSF55729">
    <property type="entry name" value="Acyl-CoA N-acyltransferases (Nat)"/>
    <property type="match status" value="1"/>
</dbReference>
<gene>
    <name evidence="2" type="ORF">CAL23_09735</name>
</gene>